<keyword evidence="3" id="KW-1185">Reference proteome</keyword>
<dbReference type="PANTHER" id="PTHR15852:SF56">
    <property type="entry name" value="PROTEIN PHOTOSYSTEM I ASSEMBLY 2, CHLOROPLASTIC"/>
    <property type="match status" value="1"/>
</dbReference>
<feature type="region of interest" description="Disordered" evidence="1">
    <location>
        <begin position="40"/>
        <end position="61"/>
    </location>
</feature>
<dbReference type="EMBL" id="CM026427">
    <property type="protein sequence ID" value="KAG0569373.1"/>
    <property type="molecule type" value="Genomic_DNA"/>
</dbReference>
<gene>
    <name evidence="2" type="ORF">KC19_6G086100</name>
</gene>
<name>A0A8T0HCZ2_CERPU</name>
<comment type="caution">
    <text evidence="2">The sequence shown here is derived from an EMBL/GenBank/DDBJ whole genome shotgun (WGS) entry which is preliminary data.</text>
</comment>
<evidence type="ECO:0000256" key="1">
    <source>
        <dbReference type="SAM" id="MobiDB-lite"/>
    </source>
</evidence>
<reference evidence="2 3" key="1">
    <citation type="submission" date="2020-06" db="EMBL/GenBank/DDBJ databases">
        <title>WGS assembly of Ceratodon purpureus strain R40.</title>
        <authorList>
            <person name="Carey S.B."/>
            <person name="Jenkins J."/>
            <person name="Shu S."/>
            <person name="Lovell J.T."/>
            <person name="Sreedasyam A."/>
            <person name="Maumus F."/>
            <person name="Tiley G.P."/>
            <person name="Fernandez-Pozo N."/>
            <person name="Barry K."/>
            <person name="Chen C."/>
            <person name="Wang M."/>
            <person name="Lipzen A."/>
            <person name="Daum C."/>
            <person name="Saski C.A."/>
            <person name="Payton A.C."/>
            <person name="Mcbreen J.C."/>
            <person name="Conrad R.E."/>
            <person name="Kollar L.M."/>
            <person name="Olsson S."/>
            <person name="Huttunen S."/>
            <person name="Landis J.B."/>
            <person name="Wickett N.J."/>
            <person name="Johnson M.G."/>
            <person name="Rensing S.A."/>
            <person name="Grimwood J."/>
            <person name="Schmutz J."/>
            <person name="Mcdaniel S.F."/>
        </authorList>
    </citation>
    <scope>NUCLEOTIDE SEQUENCE [LARGE SCALE GENOMIC DNA]</scope>
    <source>
        <strain evidence="2 3">R40</strain>
    </source>
</reference>
<dbReference type="AlphaFoldDB" id="A0A8T0HCZ2"/>
<dbReference type="PANTHER" id="PTHR15852">
    <property type="entry name" value="PLASTID TRANSCRIPTIONALLY ACTIVE PROTEIN"/>
    <property type="match status" value="1"/>
</dbReference>
<dbReference type="Proteomes" id="UP000822688">
    <property type="component" value="Chromosome 6"/>
</dbReference>
<organism evidence="2 3">
    <name type="scientific">Ceratodon purpureus</name>
    <name type="common">Fire moss</name>
    <name type="synonym">Dicranum purpureum</name>
    <dbReference type="NCBI Taxonomy" id="3225"/>
    <lineage>
        <taxon>Eukaryota</taxon>
        <taxon>Viridiplantae</taxon>
        <taxon>Streptophyta</taxon>
        <taxon>Embryophyta</taxon>
        <taxon>Bryophyta</taxon>
        <taxon>Bryophytina</taxon>
        <taxon>Bryopsida</taxon>
        <taxon>Dicranidae</taxon>
        <taxon>Pseudoditrichales</taxon>
        <taxon>Ditrichaceae</taxon>
        <taxon>Ceratodon</taxon>
    </lineage>
</organism>
<sequence length="186" mass="19790">MMASTMATAGAARVVPGVVTVQKPSFFTGSSSVSMLGCSNGSRVSMSEENEDESTSVSSSEERVVIPRRRMLCGCGLGLGLAALASRDEAGAAEKDKEVAPCRNCQGQGAVPCDMCGGTGKWKALNRKRPKDVYEYTECPNCYGRGKLVCPVCLGTGSANNKGLLRRPESKELLDQMYHGRILPKM</sequence>
<dbReference type="OrthoDB" id="513375at2759"/>
<accession>A0A8T0HCZ2</accession>
<dbReference type="Gene3D" id="2.10.230.10">
    <property type="entry name" value="Heat shock protein DnaJ, cysteine-rich domain"/>
    <property type="match status" value="1"/>
</dbReference>
<dbReference type="SUPFAM" id="SSF57938">
    <property type="entry name" value="DnaJ/Hsp40 cysteine-rich domain"/>
    <property type="match status" value="1"/>
</dbReference>
<proteinExistence type="predicted"/>
<evidence type="ECO:0008006" key="4">
    <source>
        <dbReference type="Google" id="ProtNLM"/>
    </source>
</evidence>
<evidence type="ECO:0000313" key="3">
    <source>
        <dbReference type="Proteomes" id="UP000822688"/>
    </source>
</evidence>
<protein>
    <recommendedName>
        <fullName evidence="4">Protein EMBRYO SAC DEVELOPMENT ARREST 3, chloroplastic</fullName>
    </recommendedName>
</protein>
<dbReference type="InterPro" id="IPR036410">
    <property type="entry name" value="HSP_DnaJ_Cys-rich_dom_sf"/>
</dbReference>
<evidence type="ECO:0000313" key="2">
    <source>
        <dbReference type="EMBL" id="KAG0569373.1"/>
    </source>
</evidence>